<dbReference type="Proteomes" id="UP001318860">
    <property type="component" value="Unassembled WGS sequence"/>
</dbReference>
<dbReference type="PANTHER" id="PTHR43051:SF1">
    <property type="entry name" value="POLYNUCLEOTIDE ADENYLYLTRANSFERASE FAMILY PROTEIN"/>
    <property type="match status" value="1"/>
</dbReference>
<dbReference type="SUPFAM" id="SSF81891">
    <property type="entry name" value="Poly A polymerase C-terminal region-like"/>
    <property type="match status" value="1"/>
</dbReference>
<evidence type="ECO:0000313" key="7">
    <source>
        <dbReference type="Proteomes" id="UP001318860"/>
    </source>
</evidence>
<accession>A0ABR0X674</accession>
<keyword evidence="3" id="KW-0694">RNA-binding</keyword>
<evidence type="ECO:0000256" key="1">
    <source>
        <dbReference type="ARBA" id="ARBA00007265"/>
    </source>
</evidence>
<dbReference type="InterPro" id="IPR052191">
    <property type="entry name" value="tRNA_ntf/polyA_polymerase_I"/>
</dbReference>
<sequence length="641" mass="71506">MALSHPLKGKTLLSRLKPFLELERFKCSFVEDGGRAQFSSNTGPCSGSGQVEFSTWRKLDSRNLGITRSMISTPSWIVLKNLRDAGFEAYLVGGCVRDLLLNKVPKDFDVITTAKLKQVSSFETVAEESKRKQVGISQMPRGCDPRDFVRWKNCMNRDFTVNRILRGLRLAARLNLSFSKETEASIYSLSSSIAGLSQAAYLSEQVDNRLGLRSLMLMVSVLGLLQHLQTPWSISYSADLPPPIQTDLIDRLPFHSLSSAPSNPFILFPAPSRLSYTTATKSYILLYAPDSMVDLPALMSPTYVAVMLAKQKIKFPPKGKRNSADSLVDASFKTAEHENIDLLQVRGGKDRRVAIMAFHMALLSNPQHAVVVLTFASLLYHRTWEESIKFARQSALSSRIYVPEILDAFDYLSDDEIAERVTQFARQVENYGSVLINKDCLLEAMTRFPEAPCSGLVFVSQKMGQHVKHIFNVLAKDVTYLKSGNRCLDIDYSLLTAGNVSETRFVLGKIILDTLLYGPFGERRASNSKKDNIQVMNPPQKPEVLEQIRHTSMHVGRLDSISKYANKRSISPSNNEQSTESASKTSLFPDNSISMDDKSSRRPGCQNSDLQSHSSVPDTIPKDEHVKVGTQIKVSLLSSLF</sequence>
<keyword evidence="2 3" id="KW-0808">Transferase</keyword>
<evidence type="ECO:0000256" key="4">
    <source>
        <dbReference type="SAM" id="MobiDB-lite"/>
    </source>
</evidence>
<comment type="similarity">
    <text evidence="1 3">Belongs to the tRNA nucleotidyltransferase/poly(A) polymerase family.</text>
</comment>
<comment type="caution">
    <text evidence="6">The sequence shown here is derived from an EMBL/GenBank/DDBJ whole genome shotgun (WGS) entry which is preliminary data.</text>
</comment>
<keyword evidence="7" id="KW-1185">Reference proteome</keyword>
<dbReference type="Pfam" id="PF01743">
    <property type="entry name" value="PolyA_pol"/>
    <property type="match status" value="1"/>
</dbReference>
<protein>
    <recommendedName>
        <fullName evidence="5">Poly A polymerase head domain-containing protein</fullName>
    </recommendedName>
</protein>
<evidence type="ECO:0000256" key="3">
    <source>
        <dbReference type="RuleBase" id="RU003953"/>
    </source>
</evidence>
<dbReference type="EMBL" id="JABTTQ020000006">
    <property type="protein sequence ID" value="KAK6154034.1"/>
    <property type="molecule type" value="Genomic_DNA"/>
</dbReference>
<feature type="region of interest" description="Disordered" evidence="4">
    <location>
        <begin position="567"/>
        <end position="624"/>
    </location>
</feature>
<evidence type="ECO:0000256" key="2">
    <source>
        <dbReference type="ARBA" id="ARBA00022679"/>
    </source>
</evidence>
<feature type="domain" description="Poly A polymerase head" evidence="5">
    <location>
        <begin position="89"/>
        <end position="121"/>
    </location>
</feature>
<reference evidence="6 7" key="1">
    <citation type="journal article" date="2021" name="Comput. Struct. Biotechnol. J.">
        <title>De novo genome assembly of the potent medicinal plant Rehmannia glutinosa using nanopore technology.</title>
        <authorList>
            <person name="Ma L."/>
            <person name="Dong C."/>
            <person name="Song C."/>
            <person name="Wang X."/>
            <person name="Zheng X."/>
            <person name="Niu Y."/>
            <person name="Chen S."/>
            <person name="Feng W."/>
        </authorList>
    </citation>
    <scope>NUCLEOTIDE SEQUENCE [LARGE SCALE GENOMIC DNA]</scope>
    <source>
        <strain evidence="6">DH-2019</strain>
    </source>
</reference>
<organism evidence="6 7">
    <name type="scientific">Rehmannia glutinosa</name>
    <name type="common">Chinese foxglove</name>
    <dbReference type="NCBI Taxonomy" id="99300"/>
    <lineage>
        <taxon>Eukaryota</taxon>
        <taxon>Viridiplantae</taxon>
        <taxon>Streptophyta</taxon>
        <taxon>Embryophyta</taxon>
        <taxon>Tracheophyta</taxon>
        <taxon>Spermatophyta</taxon>
        <taxon>Magnoliopsida</taxon>
        <taxon>eudicotyledons</taxon>
        <taxon>Gunneridae</taxon>
        <taxon>Pentapetalae</taxon>
        <taxon>asterids</taxon>
        <taxon>lamiids</taxon>
        <taxon>Lamiales</taxon>
        <taxon>Orobanchaceae</taxon>
        <taxon>Rehmannieae</taxon>
        <taxon>Rehmannia</taxon>
    </lineage>
</organism>
<feature type="compositionally biased region" description="Polar residues" evidence="4">
    <location>
        <begin position="605"/>
        <end position="617"/>
    </location>
</feature>
<proteinExistence type="inferred from homology"/>
<dbReference type="InterPro" id="IPR002646">
    <property type="entry name" value="PolA_pol_head_dom"/>
</dbReference>
<dbReference type="PANTHER" id="PTHR43051">
    <property type="entry name" value="POLYNUCLEOTIDE ADENYLYLTRANSFERASE FAMILY PROTEIN"/>
    <property type="match status" value="1"/>
</dbReference>
<dbReference type="SUPFAM" id="SSF81301">
    <property type="entry name" value="Nucleotidyltransferase"/>
    <property type="match status" value="1"/>
</dbReference>
<name>A0ABR0X674_REHGL</name>
<evidence type="ECO:0000259" key="5">
    <source>
        <dbReference type="Pfam" id="PF01743"/>
    </source>
</evidence>
<feature type="compositionally biased region" description="Polar residues" evidence="4">
    <location>
        <begin position="568"/>
        <end position="594"/>
    </location>
</feature>
<gene>
    <name evidence="6" type="ORF">DH2020_013673</name>
</gene>
<dbReference type="InterPro" id="IPR043519">
    <property type="entry name" value="NT_sf"/>
</dbReference>
<evidence type="ECO:0000313" key="6">
    <source>
        <dbReference type="EMBL" id="KAK6154034.1"/>
    </source>
</evidence>
<dbReference type="Gene3D" id="3.30.460.10">
    <property type="entry name" value="Beta Polymerase, domain 2"/>
    <property type="match status" value="1"/>
</dbReference>